<feature type="transmembrane region" description="Helical" evidence="1">
    <location>
        <begin position="20"/>
        <end position="42"/>
    </location>
</feature>
<evidence type="ECO:0000313" key="2">
    <source>
        <dbReference type="EMBL" id="MDD1779649.1"/>
    </source>
</evidence>
<evidence type="ECO:0000256" key="1">
    <source>
        <dbReference type="SAM" id="Phobius"/>
    </source>
</evidence>
<evidence type="ECO:0000313" key="3">
    <source>
        <dbReference type="Proteomes" id="UP001149821"/>
    </source>
</evidence>
<name>A0ABT5QF89_9GAMM</name>
<keyword evidence="3" id="KW-1185">Reference proteome</keyword>
<feature type="transmembrane region" description="Helical" evidence="1">
    <location>
        <begin position="57"/>
        <end position="77"/>
    </location>
</feature>
<protein>
    <submittedName>
        <fullName evidence="2">Uncharacterized protein</fullName>
    </submittedName>
</protein>
<keyword evidence="1" id="KW-1133">Transmembrane helix</keyword>
<comment type="caution">
    <text evidence="2">The sequence shown here is derived from an EMBL/GenBank/DDBJ whole genome shotgun (WGS) entry which is preliminary data.</text>
</comment>
<dbReference type="RefSeq" id="WP_274139446.1">
    <property type="nucleotide sequence ID" value="NZ_JAJUBB010000001.1"/>
</dbReference>
<reference evidence="2" key="1">
    <citation type="submission" date="2021-12" db="EMBL/GenBank/DDBJ databases">
        <title>Enterovibrio ZSDZ35 sp. nov. and Enterovibrio ZSDZ42 sp. nov., isolated from coastal seawater in Qingdao.</title>
        <authorList>
            <person name="Zhang P."/>
        </authorList>
    </citation>
    <scope>NUCLEOTIDE SEQUENCE</scope>
    <source>
        <strain evidence="2">ZSDZ35</strain>
    </source>
</reference>
<organism evidence="2 3">
    <name type="scientific">Enterovibrio qingdaonensis</name>
    <dbReference type="NCBI Taxonomy" id="2899818"/>
    <lineage>
        <taxon>Bacteria</taxon>
        <taxon>Pseudomonadati</taxon>
        <taxon>Pseudomonadota</taxon>
        <taxon>Gammaproteobacteria</taxon>
        <taxon>Vibrionales</taxon>
        <taxon>Vibrionaceae</taxon>
        <taxon>Enterovibrio</taxon>
    </lineage>
</organism>
<accession>A0ABT5QF89</accession>
<dbReference type="EMBL" id="JAJUBB010000001">
    <property type="protein sequence ID" value="MDD1779649.1"/>
    <property type="molecule type" value="Genomic_DNA"/>
</dbReference>
<keyword evidence="1" id="KW-0472">Membrane</keyword>
<dbReference type="Proteomes" id="UP001149821">
    <property type="component" value="Unassembled WGS sequence"/>
</dbReference>
<sequence>MNDRLIKRWEKNRDKGQLRYVASTSLLLSLALILGRFIGAYFGNDGVWQESHMEEQVLHSLFVLLIMPAIATLFWYLEEAWYQKALKRRAKNKG</sequence>
<gene>
    <name evidence="2" type="ORF">LRP49_00445</name>
</gene>
<proteinExistence type="predicted"/>
<keyword evidence="1" id="KW-0812">Transmembrane</keyword>